<evidence type="ECO:0000313" key="2">
    <source>
        <dbReference type="Proteomes" id="UP001183610"/>
    </source>
</evidence>
<accession>A0ABU2R190</accession>
<name>A0ABU2R190_9ACTN</name>
<sequence>MTARLARTIAWCAWHRGLADDVALIQPAPEPTTEPGCALYACRRCRETYRLTPWEDRS</sequence>
<dbReference type="RefSeq" id="WP_010274232.1">
    <property type="nucleotide sequence ID" value="NZ_JAVRET010000032.1"/>
</dbReference>
<dbReference type="EMBL" id="JAVRET010000032">
    <property type="protein sequence ID" value="MDT0410462.1"/>
    <property type="molecule type" value="Genomic_DNA"/>
</dbReference>
<evidence type="ECO:0000313" key="1">
    <source>
        <dbReference type="EMBL" id="MDT0410462.1"/>
    </source>
</evidence>
<organism evidence="1 2">
    <name type="scientific">Streptomyces evansiae</name>
    <dbReference type="NCBI Taxonomy" id="3075535"/>
    <lineage>
        <taxon>Bacteria</taxon>
        <taxon>Bacillati</taxon>
        <taxon>Actinomycetota</taxon>
        <taxon>Actinomycetes</taxon>
        <taxon>Kitasatosporales</taxon>
        <taxon>Streptomycetaceae</taxon>
        <taxon>Streptomyces</taxon>
    </lineage>
</organism>
<gene>
    <name evidence="1" type="ORF">RM698_15525</name>
</gene>
<comment type="caution">
    <text evidence="1">The sequence shown here is derived from an EMBL/GenBank/DDBJ whole genome shotgun (WGS) entry which is preliminary data.</text>
</comment>
<protein>
    <submittedName>
        <fullName evidence="1">Uncharacterized protein</fullName>
    </submittedName>
</protein>
<dbReference type="Proteomes" id="UP001183610">
    <property type="component" value="Unassembled WGS sequence"/>
</dbReference>
<reference evidence="2" key="1">
    <citation type="submission" date="2023-07" db="EMBL/GenBank/DDBJ databases">
        <title>30 novel species of actinomycetes from the DSMZ collection.</title>
        <authorList>
            <person name="Nouioui I."/>
        </authorList>
    </citation>
    <scope>NUCLEOTIDE SEQUENCE [LARGE SCALE GENOMIC DNA]</scope>
    <source>
        <strain evidence="2">DSM 41979</strain>
    </source>
</reference>
<proteinExistence type="predicted"/>
<keyword evidence="2" id="KW-1185">Reference proteome</keyword>